<dbReference type="AlphaFoldDB" id="A0AAV7PP31"/>
<evidence type="ECO:0008006" key="3">
    <source>
        <dbReference type="Google" id="ProtNLM"/>
    </source>
</evidence>
<sequence>MFRQTGFSRNRRTGRYIDDVEARLGQREAGIPSESCRVQTGLRGLGSIVPASGRLSDASRVTCHAESALGRLGN</sequence>
<gene>
    <name evidence="1" type="ORF">NDU88_007373</name>
</gene>
<reference evidence="1" key="1">
    <citation type="journal article" date="2022" name="bioRxiv">
        <title>Sequencing and chromosome-scale assembly of the giantPleurodeles waltlgenome.</title>
        <authorList>
            <person name="Brown T."/>
            <person name="Elewa A."/>
            <person name="Iarovenko S."/>
            <person name="Subramanian E."/>
            <person name="Araus A.J."/>
            <person name="Petzold A."/>
            <person name="Susuki M."/>
            <person name="Suzuki K.-i.T."/>
            <person name="Hayashi T."/>
            <person name="Toyoda A."/>
            <person name="Oliveira C."/>
            <person name="Osipova E."/>
            <person name="Leigh N.D."/>
            <person name="Simon A."/>
            <person name="Yun M.H."/>
        </authorList>
    </citation>
    <scope>NUCLEOTIDE SEQUENCE</scope>
    <source>
        <strain evidence="1">20211129_DDA</strain>
        <tissue evidence="1">Liver</tissue>
    </source>
</reference>
<evidence type="ECO:0000313" key="1">
    <source>
        <dbReference type="EMBL" id="KAJ1129002.1"/>
    </source>
</evidence>
<organism evidence="1 2">
    <name type="scientific">Pleurodeles waltl</name>
    <name type="common">Iberian ribbed newt</name>
    <dbReference type="NCBI Taxonomy" id="8319"/>
    <lineage>
        <taxon>Eukaryota</taxon>
        <taxon>Metazoa</taxon>
        <taxon>Chordata</taxon>
        <taxon>Craniata</taxon>
        <taxon>Vertebrata</taxon>
        <taxon>Euteleostomi</taxon>
        <taxon>Amphibia</taxon>
        <taxon>Batrachia</taxon>
        <taxon>Caudata</taxon>
        <taxon>Salamandroidea</taxon>
        <taxon>Salamandridae</taxon>
        <taxon>Pleurodelinae</taxon>
        <taxon>Pleurodeles</taxon>
    </lineage>
</organism>
<dbReference type="EMBL" id="JANPWB010000011">
    <property type="protein sequence ID" value="KAJ1129002.1"/>
    <property type="molecule type" value="Genomic_DNA"/>
</dbReference>
<accession>A0AAV7PP31</accession>
<keyword evidence="2" id="KW-1185">Reference proteome</keyword>
<comment type="caution">
    <text evidence="1">The sequence shown here is derived from an EMBL/GenBank/DDBJ whole genome shotgun (WGS) entry which is preliminary data.</text>
</comment>
<evidence type="ECO:0000313" key="2">
    <source>
        <dbReference type="Proteomes" id="UP001066276"/>
    </source>
</evidence>
<name>A0AAV7PP31_PLEWA</name>
<proteinExistence type="predicted"/>
<protein>
    <recommendedName>
        <fullName evidence="3">MHC class I antigen</fullName>
    </recommendedName>
</protein>
<dbReference type="Proteomes" id="UP001066276">
    <property type="component" value="Chromosome 7"/>
</dbReference>